<reference evidence="2 3" key="1">
    <citation type="submission" date="2018-11" db="EMBL/GenBank/DDBJ databases">
        <authorList>
            <consortium name="Pathogen Informatics"/>
        </authorList>
    </citation>
    <scope>NUCLEOTIDE SEQUENCE [LARGE SCALE GENOMIC DNA]</scope>
    <source>
        <strain evidence="2 3">NST_G2</strain>
    </source>
</reference>
<name>A0A3P7D737_SCHSO</name>
<dbReference type="AlphaFoldDB" id="A0A3P7D737"/>
<dbReference type="OrthoDB" id="786357at2759"/>
<feature type="domain" description="Reverse transcriptase" evidence="1">
    <location>
        <begin position="2"/>
        <end position="75"/>
    </location>
</feature>
<protein>
    <recommendedName>
        <fullName evidence="1">Reverse transcriptase domain-containing protein</fullName>
    </recommendedName>
</protein>
<evidence type="ECO:0000313" key="2">
    <source>
        <dbReference type="EMBL" id="VDM05143.1"/>
    </source>
</evidence>
<keyword evidence="3" id="KW-1185">Reference proteome</keyword>
<organism evidence="2 3">
    <name type="scientific">Schistocephalus solidus</name>
    <name type="common">Tapeworm</name>
    <dbReference type="NCBI Taxonomy" id="70667"/>
    <lineage>
        <taxon>Eukaryota</taxon>
        <taxon>Metazoa</taxon>
        <taxon>Spiralia</taxon>
        <taxon>Lophotrochozoa</taxon>
        <taxon>Platyhelminthes</taxon>
        <taxon>Cestoda</taxon>
        <taxon>Eucestoda</taxon>
        <taxon>Diphyllobothriidea</taxon>
        <taxon>Diphyllobothriidae</taxon>
        <taxon>Schistocephalus</taxon>
    </lineage>
</organism>
<dbReference type="InterPro" id="IPR000477">
    <property type="entry name" value="RT_dom"/>
</dbReference>
<dbReference type="Pfam" id="PF00078">
    <property type="entry name" value="RVT_1"/>
    <property type="match status" value="1"/>
</dbReference>
<dbReference type="EMBL" id="UYSU01045218">
    <property type="protein sequence ID" value="VDM05143.1"/>
    <property type="molecule type" value="Genomic_DNA"/>
</dbReference>
<proteinExistence type="predicted"/>
<dbReference type="Proteomes" id="UP000275846">
    <property type="component" value="Unassembled WGS sequence"/>
</dbReference>
<sequence length="107" mass="12521">MLPESQCGFRRHRGTTDVILATRQLKKNCQEMRTHIYTTFLELMKAFDTVNRGGLWKDMQKFGCPERFTPMVRQLHDLFIYLEFIFGKHRQGTDGMMARVTDSGTVT</sequence>
<evidence type="ECO:0000313" key="3">
    <source>
        <dbReference type="Proteomes" id="UP000275846"/>
    </source>
</evidence>
<evidence type="ECO:0000259" key="1">
    <source>
        <dbReference type="Pfam" id="PF00078"/>
    </source>
</evidence>
<dbReference type="PANTHER" id="PTHR47027">
    <property type="entry name" value="REVERSE TRANSCRIPTASE DOMAIN-CONTAINING PROTEIN"/>
    <property type="match status" value="1"/>
</dbReference>
<dbReference type="PANTHER" id="PTHR47027:SF26">
    <property type="entry name" value="REVERSE TRANSCRIPTASE DOMAIN-CONTAINING PROTEIN"/>
    <property type="match status" value="1"/>
</dbReference>
<gene>
    <name evidence="2" type="ORF">SSLN_LOCUS18757</name>
</gene>
<accession>A0A3P7D737</accession>